<dbReference type="AlphaFoldDB" id="A0A1L9B7I3"/>
<keyword evidence="3" id="KW-0663">Pyridoxal phosphate</keyword>
<dbReference type="InterPro" id="IPR015424">
    <property type="entry name" value="PyrdxlP-dep_Trfase"/>
</dbReference>
<evidence type="ECO:0000256" key="2">
    <source>
        <dbReference type="ARBA" id="ARBA00006966"/>
    </source>
</evidence>
<keyword evidence="6" id="KW-0328">Glycosyltransferase</keyword>
<feature type="domain" description="Aromatic amino acid beta-eliminating lyase/threonine aldolase" evidence="5">
    <location>
        <begin position="95"/>
        <end position="346"/>
    </location>
</feature>
<dbReference type="EMBL" id="MPIN01000006">
    <property type="protein sequence ID" value="OJH38201.1"/>
    <property type="molecule type" value="Genomic_DNA"/>
</dbReference>
<keyword evidence="6" id="KW-0808">Transferase</keyword>
<accession>A0A1L9B7I3</accession>
<dbReference type="InterPro" id="IPR015421">
    <property type="entry name" value="PyrdxlP-dep_Trfase_major"/>
</dbReference>
<name>A0A1L9B7I3_9BACT</name>
<dbReference type="Proteomes" id="UP000182229">
    <property type="component" value="Unassembled WGS sequence"/>
</dbReference>
<dbReference type="Pfam" id="PF01212">
    <property type="entry name" value="Beta_elim_lyase"/>
    <property type="match status" value="1"/>
</dbReference>
<dbReference type="OrthoDB" id="9774495at2"/>
<dbReference type="PANTHER" id="PTHR48097">
    <property type="entry name" value="L-THREONINE ALDOLASE-RELATED"/>
    <property type="match status" value="1"/>
</dbReference>
<dbReference type="PANTHER" id="PTHR48097:SF9">
    <property type="entry name" value="L-THREONINE ALDOLASE"/>
    <property type="match status" value="1"/>
</dbReference>
<protein>
    <submittedName>
        <fullName evidence="6">Beta-1,3-galactosyltransferase</fullName>
    </submittedName>
</protein>
<comment type="cofactor">
    <cofactor evidence="1">
        <name>pyridoxal 5'-phosphate</name>
        <dbReference type="ChEBI" id="CHEBI:597326"/>
    </cofactor>
</comment>
<evidence type="ECO:0000259" key="5">
    <source>
        <dbReference type="Pfam" id="PF01212"/>
    </source>
</evidence>
<dbReference type="InterPro" id="IPR001597">
    <property type="entry name" value="ArAA_b-elim_lyase/Thr_aldolase"/>
</dbReference>
<dbReference type="GO" id="GO:0006545">
    <property type="term" value="P:glycine biosynthetic process"/>
    <property type="evidence" value="ECO:0007669"/>
    <property type="project" value="TreeGrafter"/>
</dbReference>
<comment type="caution">
    <text evidence="6">The sequence shown here is derived from an EMBL/GenBank/DDBJ whole genome shotgun (WGS) entry which is preliminary data.</text>
</comment>
<keyword evidence="7" id="KW-1185">Reference proteome</keyword>
<gene>
    <name evidence="6" type="ORF">BON30_23925</name>
</gene>
<dbReference type="Gene3D" id="3.90.1150.10">
    <property type="entry name" value="Aspartate Aminotransferase, domain 1"/>
    <property type="match status" value="1"/>
</dbReference>
<dbReference type="STRING" id="83449.BON30_23925"/>
<evidence type="ECO:0000256" key="3">
    <source>
        <dbReference type="ARBA" id="ARBA00022898"/>
    </source>
</evidence>
<evidence type="ECO:0000313" key="7">
    <source>
        <dbReference type="Proteomes" id="UP000182229"/>
    </source>
</evidence>
<dbReference type="GO" id="GO:0008732">
    <property type="term" value="F:L-allo-threonine aldolase activity"/>
    <property type="evidence" value="ECO:0007669"/>
    <property type="project" value="TreeGrafter"/>
</dbReference>
<dbReference type="GO" id="GO:0006567">
    <property type="term" value="P:L-threonine catabolic process"/>
    <property type="evidence" value="ECO:0007669"/>
    <property type="project" value="TreeGrafter"/>
</dbReference>
<evidence type="ECO:0000256" key="4">
    <source>
        <dbReference type="SAM" id="MobiDB-lite"/>
    </source>
</evidence>
<evidence type="ECO:0000256" key="1">
    <source>
        <dbReference type="ARBA" id="ARBA00001933"/>
    </source>
</evidence>
<feature type="region of interest" description="Disordered" evidence="4">
    <location>
        <begin position="25"/>
        <end position="54"/>
    </location>
</feature>
<proteinExistence type="inferred from homology"/>
<dbReference type="InterPro" id="IPR015422">
    <property type="entry name" value="PyrdxlP-dep_Trfase_small"/>
</dbReference>
<reference evidence="7" key="1">
    <citation type="submission" date="2016-11" db="EMBL/GenBank/DDBJ databases">
        <authorList>
            <person name="Shukria A."/>
            <person name="Stevens D.C."/>
        </authorList>
    </citation>
    <scope>NUCLEOTIDE SEQUENCE [LARGE SCALE GENOMIC DNA]</scope>
    <source>
        <strain evidence="7">Cbfe23</strain>
    </source>
</reference>
<dbReference type="GO" id="GO:0016757">
    <property type="term" value="F:glycosyltransferase activity"/>
    <property type="evidence" value="ECO:0007669"/>
    <property type="project" value="UniProtKB-KW"/>
</dbReference>
<organism evidence="6 7">
    <name type="scientific">Cystobacter ferrugineus</name>
    <dbReference type="NCBI Taxonomy" id="83449"/>
    <lineage>
        <taxon>Bacteria</taxon>
        <taxon>Pseudomonadati</taxon>
        <taxon>Myxococcota</taxon>
        <taxon>Myxococcia</taxon>
        <taxon>Myxococcales</taxon>
        <taxon>Cystobacterineae</taxon>
        <taxon>Archangiaceae</taxon>
        <taxon>Cystobacter</taxon>
    </lineage>
</organism>
<evidence type="ECO:0000313" key="6">
    <source>
        <dbReference type="EMBL" id="OJH38201.1"/>
    </source>
</evidence>
<sequence>MNPRHLSRAEFLSLTSLLAGSSLLPRPADAAPKSSGKTAPSPAAPKPGATGQVPLQGERLRRSCRAAFTLSSSADAGTELIRLGEWIRDQGIQPDVYGDGEFIQSFERRVAERLGFEDGCFMPTGTMGQLIALRIYADEGRTRTVGLHPSSHHVLHEDDSHTVLHGLQPVLLCPWSRPVLASDVRDARERLGVVSVEMPVRWLGGQLPTWEQLEELKRTCRERGVKLHMDGARLWESQPYYGRSYADICRGFDSVYVSFYKMVGALGGAMVVGGKDFIRTVRMWRHRHGGNIFQLLPYAASAAMRLDDALSRIPSYVQRAKSISEALAADSRLVVLPRPVQTNLFRVFLRGDPAAFSRQRDRIAREDSIWLAHGFSQTRVPGIVEAELQVGEGLAGLDDAQAVRAFLRLLEPV</sequence>
<dbReference type="Gene3D" id="3.40.640.10">
    <property type="entry name" value="Type I PLP-dependent aspartate aminotransferase-like (Major domain)"/>
    <property type="match status" value="1"/>
</dbReference>
<comment type="similarity">
    <text evidence="2">Belongs to the threonine aldolase family.</text>
</comment>
<dbReference type="SUPFAM" id="SSF53383">
    <property type="entry name" value="PLP-dependent transferases"/>
    <property type="match status" value="1"/>
</dbReference>
<reference evidence="6 7" key="2">
    <citation type="submission" date="2016-12" db="EMBL/GenBank/DDBJ databases">
        <title>Draft Genome Sequence of Cystobacter ferrugineus Strain Cbfe23.</title>
        <authorList>
            <person name="Akbar S."/>
            <person name="Dowd S.E."/>
            <person name="Stevens D.C."/>
        </authorList>
    </citation>
    <scope>NUCLEOTIDE SEQUENCE [LARGE SCALE GENOMIC DNA]</scope>
    <source>
        <strain evidence="6 7">Cbfe23</strain>
    </source>
</reference>
<dbReference type="GO" id="GO:0005829">
    <property type="term" value="C:cytosol"/>
    <property type="evidence" value="ECO:0007669"/>
    <property type="project" value="TreeGrafter"/>
</dbReference>
<dbReference type="RefSeq" id="WP_071900709.1">
    <property type="nucleotide sequence ID" value="NZ_MPIN01000006.1"/>
</dbReference>